<evidence type="ECO:0000256" key="6">
    <source>
        <dbReference type="ARBA" id="ARBA00022771"/>
    </source>
</evidence>
<dbReference type="Gene3D" id="1.20.120.1750">
    <property type="match status" value="1"/>
</dbReference>
<evidence type="ECO:0000259" key="12">
    <source>
        <dbReference type="PROSITE" id="PS51873"/>
    </source>
</evidence>
<dbReference type="Gene3D" id="3.30.40.10">
    <property type="entry name" value="Zinc/RING finger domain, C3HC4 (zinc finger)"/>
    <property type="match status" value="1"/>
</dbReference>
<keyword evidence="3" id="KW-0808">Transferase</keyword>
<evidence type="ECO:0000256" key="5">
    <source>
        <dbReference type="ARBA" id="ARBA00022737"/>
    </source>
</evidence>
<evidence type="ECO:0000256" key="8">
    <source>
        <dbReference type="ARBA" id="ARBA00022833"/>
    </source>
</evidence>
<evidence type="ECO:0000313" key="14">
    <source>
        <dbReference type="Proteomes" id="UP000672032"/>
    </source>
</evidence>
<dbReference type="CDD" id="cd20335">
    <property type="entry name" value="BRcat_RBR"/>
    <property type="match status" value="1"/>
</dbReference>
<name>A0A8A3PMG1_9HELO</name>
<keyword evidence="8" id="KW-0862">Zinc</keyword>
<accession>A0A8A3PMG1</accession>
<dbReference type="Pfam" id="PF22191">
    <property type="entry name" value="IBR_1"/>
    <property type="match status" value="1"/>
</dbReference>
<protein>
    <recommendedName>
        <fullName evidence="2">RBR-type E3 ubiquitin transferase</fullName>
        <ecNumber evidence="2">2.3.2.31</ecNumber>
    </recommendedName>
</protein>
<dbReference type="OrthoDB" id="1431934at2759"/>
<evidence type="ECO:0000256" key="4">
    <source>
        <dbReference type="ARBA" id="ARBA00022723"/>
    </source>
</evidence>
<dbReference type="PANTHER" id="PTHR11685">
    <property type="entry name" value="RBR FAMILY RING FINGER AND IBR DOMAIN-CONTAINING"/>
    <property type="match status" value="1"/>
</dbReference>
<dbReference type="CDD" id="cd22584">
    <property type="entry name" value="Rcat_RBR_unk"/>
    <property type="match status" value="1"/>
</dbReference>
<dbReference type="SUPFAM" id="SSF57850">
    <property type="entry name" value="RING/U-box"/>
    <property type="match status" value="3"/>
</dbReference>
<gene>
    <name evidence="13" type="ORF">DSL72_006528</name>
</gene>
<dbReference type="Proteomes" id="UP000672032">
    <property type="component" value="Chromosome 7"/>
</dbReference>
<dbReference type="EMBL" id="CP063411">
    <property type="protein sequence ID" value="QSZ36647.1"/>
    <property type="molecule type" value="Genomic_DNA"/>
</dbReference>
<keyword evidence="4" id="KW-0479">Metal-binding</keyword>
<evidence type="ECO:0000256" key="7">
    <source>
        <dbReference type="ARBA" id="ARBA00022786"/>
    </source>
</evidence>
<feature type="domain" description="RING-type" evidence="11">
    <location>
        <begin position="102"/>
        <end position="154"/>
    </location>
</feature>
<dbReference type="InterPro" id="IPR044066">
    <property type="entry name" value="TRIAD_supradom"/>
</dbReference>
<dbReference type="InterPro" id="IPR002867">
    <property type="entry name" value="IBR_dom"/>
</dbReference>
<keyword evidence="14" id="KW-1185">Reference proteome</keyword>
<organism evidence="13 14">
    <name type="scientific">Monilinia vaccinii-corymbosi</name>
    <dbReference type="NCBI Taxonomy" id="61207"/>
    <lineage>
        <taxon>Eukaryota</taxon>
        <taxon>Fungi</taxon>
        <taxon>Dikarya</taxon>
        <taxon>Ascomycota</taxon>
        <taxon>Pezizomycotina</taxon>
        <taxon>Leotiomycetes</taxon>
        <taxon>Helotiales</taxon>
        <taxon>Sclerotiniaceae</taxon>
        <taxon>Monilinia</taxon>
    </lineage>
</organism>
<dbReference type="InterPro" id="IPR001841">
    <property type="entry name" value="Znf_RING"/>
</dbReference>
<dbReference type="PROSITE" id="PS51873">
    <property type="entry name" value="TRIAD"/>
    <property type="match status" value="1"/>
</dbReference>
<sequence>MRKILSFLNETGYSRYNKQQLMSRLTEVEKDGRISDEQKNAINTWFGSGYKGVISDYYRLDAPQGIKRKRGRHPAQEQKISGNGMDDAGDEPIEHCRELYECSICAAELGSASFPRQISAECMHEPTCCTACLSRDLKVQIENKPWDKIECPECPVTLSYENVKAFAAADDFIRYDENSLLSFISRDPNFTNCLGPGCEDGQIHEGGDDQPIMTCRTCGFKTCFAHKMPWHSGLTCRDYDAQQEKQRGEQEKASRTYLKKKSTDCPKCGAHVSKTQGCDHMRCKCGADFCYSCGVDYKVLKGNNAGHDPRCPHHSANLPPYPYLARGATPYVGRVIGDFV</sequence>
<feature type="domain" description="RING-type" evidence="12">
    <location>
        <begin position="98"/>
        <end position="311"/>
    </location>
</feature>
<evidence type="ECO:0000259" key="11">
    <source>
        <dbReference type="PROSITE" id="PS50089"/>
    </source>
</evidence>
<reference evidence="13" key="1">
    <citation type="submission" date="2020-10" db="EMBL/GenBank/DDBJ databases">
        <title>Genome Sequence of Monilinia vaccinii-corymbosi Sheds Light on Mummy Berry Disease Infection of Blueberry and Mating Type.</title>
        <authorList>
            <person name="Yow A.G."/>
            <person name="Zhang Y."/>
            <person name="Bansal K."/>
            <person name="Eacker S.M."/>
            <person name="Sullivan S."/>
            <person name="Liachko I."/>
            <person name="Cubeta M.A."/>
            <person name="Rollins J.A."/>
            <person name="Ashrafi H."/>
        </authorList>
    </citation>
    <scope>NUCLEOTIDE SEQUENCE</scope>
    <source>
        <strain evidence="13">RL-1</strain>
    </source>
</reference>
<feature type="region of interest" description="Disordered" evidence="10">
    <location>
        <begin position="67"/>
        <end position="87"/>
    </location>
</feature>
<dbReference type="InterPro" id="IPR031127">
    <property type="entry name" value="E3_UB_ligase_RBR"/>
</dbReference>
<dbReference type="Pfam" id="PF01485">
    <property type="entry name" value="IBR"/>
    <property type="match status" value="1"/>
</dbReference>
<dbReference type="InterPro" id="IPR013083">
    <property type="entry name" value="Znf_RING/FYVE/PHD"/>
</dbReference>
<evidence type="ECO:0000256" key="3">
    <source>
        <dbReference type="ARBA" id="ARBA00022679"/>
    </source>
</evidence>
<dbReference type="SMART" id="SM00647">
    <property type="entry name" value="IBR"/>
    <property type="match status" value="2"/>
</dbReference>
<proteinExistence type="predicted"/>
<evidence type="ECO:0000313" key="13">
    <source>
        <dbReference type="EMBL" id="QSZ36647.1"/>
    </source>
</evidence>
<evidence type="ECO:0000256" key="10">
    <source>
        <dbReference type="SAM" id="MobiDB-lite"/>
    </source>
</evidence>
<evidence type="ECO:0000256" key="2">
    <source>
        <dbReference type="ARBA" id="ARBA00012251"/>
    </source>
</evidence>
<dbReference type="EC" id="2.3.2.31" evidence="2"/>
<evidence type="ECO:0000256" key="1">
    <source>
        <dbReference type="ARBA" id="ARBA00001798"/>
    </source>
</evidence>
<dbReference type="GO" id="GO:0061630">
    <property type="term" value="F:ubiquitin protein ligase activity"/>
    <property type="evidence" value="ECO:0007669"/>
    <property type="project" value="UniProtKB-EC"/>
</dbReference>
<comment type="catalytic activity">
    <reaction evidence="1">
        <text>[E2 ubiquitin-conjugating enzyme]-S-ubiquitinyl-L-cysteine + [acceptor protein]-L-lysine = [E2 ubiquitin-conjugating enzyme]-L-cysteine + [acceptor protein]-N(6)-ubiquitinyl-L-lysine.</text>
        <dbReference type="EC" id="2.3.2.31"/>
    </reaction>
</comment>
<dbReference type="PROSITE" id="PS50089">
    <property type="entry name" value="ZF_RING_2"/>
    <property type="match status" value="1"/>
</dbReference>
<keyword evidence="5" id="KW-0677">Repeat</keyword>
<evidence type="ECO:0000256" key="9">
    <source>
        <dbReference type="PROSITE-ProRule" id="PRU00175"/>
    </source>
</evidence>
<dbReference type="GO" id="GO:0008270">
    <property type="term" value="F:zinc ion binding"/>
    <property type="evidence" value="ECO:0007669"/>
    <property type="project" value="UniProtKB-KW"/>
</dbReference>
<keyword evidence="6 9" id="KW-0863">Zinc-finger</keyword>
<dbReference type="GO" id="GO:0016567">
    <property type="term" value="P:protein ubiquitination"/>
    <property type="evidence" value="ECO:0007669"/>
    <property type="project" value="InterPro"/>
</dbReference>
<dbReference type="AlphaFoldDB" id="A0A8A3PMG1"/>
<keyword evidence="7" id="KW-0833">Ubl conjugation pathway</keyword>